<dbReference type="Proteomes" id="UP001558652">
    <property type="component" value="Unassembled WGS sequence"/>
</dbReference>
<name>A0ABD0YX91_9HEMI</name>
<gene>
    <name evidence="1" type="ORF">AAG570_000482</name>
</gene>
<keyword evidence="2" id="KW-1185">Reference proteome</keyword>
<sequence length="189" mass="21337">MADTEVSGTFLTEDVSYRRNKLTPYNTTPRPNWTYGLELWGSAKKSNIEGIQAFRSKKKEVFEDVSDVCDGDIDDGRSYGGDCPVGGGGGGYLAIESGRVQQEYEQLSHQQHQMAHQQQLHIQSRVDCPPDQDEFEAFAKSIACQMRQLPLELAVELQADIQSIISQKRLIVLRHQSGYSRQIEGQYQH</sequence>
<evidence type="ECO:0000313" key="2">
    <source>
        <dbReference type="Proteomes" id="UP001558652"/>
    </source>
</evidence>
<proteinExistence type="predicted"/>
<dbReference type="EMBL" id="JBFDAA010000001">
    <property type="protein sequence ID" value="KAL1140552.1"/>
    <property type="molecule type" value="Genomic_DNA"/>
</dbReference>
<evidence type="ECO:0000313" key="1">
    <source>
        <dbReference type="EMBL" id="KAL1140552.1"/>
    </source>
</evidence>
<dbReference type="AlphaFoldDB" id="A0ABD0YX91"/>
<protein>
    <submittedName>
        <fullName evidence="1">Uncharacterized protein</fullName>
    </submittedName>
</protein>
<reference evidence="1 2" key="1">
    <citation type="submission" date="2024-07" db="EMBL/GenBank/DDBJ databases">
        <title>Chromosome-level genome assembly of the water stick insect Ranatra chinensis (Heteroptera: Nepidae).</title>
        <authorList>
            <person name="Liu X."/>
        </authorList>
    </citation>
    <scope>NUCLEOTIDE SEQUENCE [LARGE SCALE GENOMIC DNA]</scope>
    <source>
        <strain evidence="1">Cailab_2021Rc</strain>
        <tissue evidence="1">Muscle</tissue>
    </source>
</reference>
<accession>A0ABD0YX91</accession>
<comment type="caution">
    <text evidence="1">The sequence shown here is derived from an EMBL/GenBank/DDBJ whole genome shotgun (WGS) entry which is preliminary data.</text>
</comment>
<organism evidence="1 2">
    <name type="scientific">Ranatra chinensis</name>
    <dbReference type="NCBI Taxonomy" id="642074"/>
    <lineage>
        <taxon>Eukaryota</taxon>
        <taxon>Metazoa</taxon>
        <taxon>Ecdysozoa</taxon>
        <taxon>Arthropoda</taxon>
        <taxon>Hexapoda</taxon>
        <taxon>Insecta</taxon>
        <taxon>Pterygota</taxon>
        <taxon>Neoptera</taxon>
        <taxon>Paraneoptera</taxon>
        <taxon>Hemiptera</taxon>
        <taxon>Heteroptera</taxon>
        <taxon>Panheteroptera</taxon>
        <taxon>Nepomorpha</taxon>
        <taxon>Nepidae</taxon>
        <taxon>Ranatrinae</taxon>
        <taxon>Ranatra</taxon>
    </lineage>
</organism>